<keyword evidence="2" id="KW-1185">Reference proteome</keyword>
<organism evidence="1 2">
    <name type="scientific">Nitrospira moscoviensis</name>
    <dbReference type="NCBI Taxonomy" id="42253"/>
    <lineage>
        <taxon>Bacteria</taxon>
        <taxon>Pseudomonadati</taxon>
        <taxon>Nitrospirota</taxon>
        <taxon>Nitrospiria</taxon>
        <taxon>Nitrospirales</taxon>
        <taxon>Nitrospiraceae</taxon>
        <taxon>Nitrospira</taxon>
    </lineage>
</organism>
<dbReference type="AlphaFoldDB" id="A0A0K2G7V1"/>
<dbReference type="STRING" id="42253.NITMOv2_0253"/>
<evidence type="ECO:0000313" key="2">
    <source>
        <dbReference type="Proteomes" id="UP000069205"/>
    </source>
</evidence>
<dbReference type="RefSeq" id="WP_053378140.1">
    <property type="nucleotide sequence ID" value="NZ_CP011801.1"/>
</dbReference>
<dbReference type="KEGG" id="nmv:NITMOv2_0253"/>
<protein>
    <submittedName>
        <fullName evidence="1">Uncharacterized protein</fullName>
    </submittedName>
</protein>
<reference evidence="1 2" key="1">
    <citation type="journal article" date="2015" name="Proc. Natl. Acad. Sci. U.S.A.">
        <title>Expanded metabolic versatility of ubiquitous nitrite-oxidizing bacteria from the genus Nitrospira.</title>
        <authorList>
            <person name="Koch H."/>
            <person name="Lucker S."/>
            <person name="Albertsen M."/>
            <person name="Kitzinger K."/>
            <person name="Herbold C."/>
            <person name="Spieck E."/>
            <person name="Nielsen P.H."/>
            <person name="Wagner M."/>
            <person name="Daims H."/>
        </authorList>
    </citation>
    <scope>NUCLEOTIDE SEQUENCE [LARGE SCALE GENOMIC DNA]</scope>
    <source>
        <strain evidence="1 2">NSP M-1</strain>
    </source>
</reference>
<gene>
    <name evidence="1" type="ORF">NITMOv2_0253</name>
</gene>
<dbReference type="PATRIC" id="fig|42253.5.peg.245"/>
<dbReference type="OrthoDB" id="9793524at2"/>
<name>A0A0K2G7V1_NITMO</name>
<evidence type="ECO:0000313" key="1">
    <source>
        <dbReference type="EMBL" id="ALA56692.1"/>
    </source>
</evidence>
<proteinExistence type="predicted"/>
<dbReference type="Proteomes" id="UP000069205">
    <property type="component" value="Chromosome"/>
</dbReference>
<sequence>MIAPIAWFTEGSGVTSHQQALPFAAQAIPFNEFLASGKLPDGYLTSEYIAQQFVERLVHYVLSVPTGSYTMAQLSQLLEQLDPRAQVFFFKRLKETSPESLKDFAPLYYGFMNEFHSLLFT</sequence>
<accession>A0A0K2G7V1</accession>
<dbReference type="EMBL" id="CP011801">
    <property type="protein sequence ID" value="ALA56692.1"/>
    <property type="molecule type" value="Genomic_DNA"/>
</dbReference>